<dbReference type="SUPFAM" id="SSF56112">
    <property type="entry name" value="Protein kinase-like (PK-like)"/>
    <property type="match status" value="1"/>
</dbReference>
<dbReference type="GO" id="GO:0004674">
    <property type="term" value="F:protein serine/threonine kinase activity"/>
    <property type="evidence" value="ECO:0007669"/>
    <property type="project" value="UniProtKB-KW"/>
</dbReference>
<organism evidence="13 14">
    <name type="scientific">Stylonychia lemnae</name>
    <name type="common">Ciliate</name>
    <dbReference type="NCBI Taxonomy" id="5949"/>
    <lineage>
        <taxon>Eukaryota</taxon>
        <taxon>Sar</taxon>
        <taxon>Alveolata</taxon>
        <taxon>Ciliophora</taxon>
        <taxon>Intramacronucleata</taxon>
        <taxon>Spirotrichea</taxon>
        <taxon>Stichotrichia</taxon>
        <taxon>Sporadotrichida</taxon>
        <taxon>Oxytrichidae</taxon>
        <taxon>Stylonychinae</taxon>
        <taxon>Stylonychia</taxon>
    </lineage>
</organism>
<evidence type="ECO:0000256" key="4">
    <source>
        <dbReference type="ARBA" id="ARBA00022679"/>
    </source>
</evidence>
<dbReference type="InterPro" id="IPR011009">
    <property type="entry name" value="Kinase-like_dom_sf"/>
</dbReference>
<dbReference type="Gene3D" id="3.30.200.20">
    <property type="entry name" value="Phosphorylase Kinase, domain 1"/>
    <property type="match status" value="2"/>
</dbReference>
<feature type="compositionally biased region" description="Polar residues" evidence="11">
    <location>
        <begin position="517"/>
        <end position="529"/>
    </location>
</feature>
<evidence type="ECO:0000259" key="12">
    <source>
        <dbReference type="PROSITE" id="PS50011"/>
    </source>
</evidence>
<dbReference type="CDD" id="cd08217">
    <property type="entry name" value="STKc_Nek2"/>
    <property type="match status" value="1"/>
</dbReference>
<comment type="catalytic activity">
    <reaction evidence="8">
        <text>L-threonyl-[protein] + ATP = O-phospho-L-threonyl-[protein] + ADP + H(+)</text>
        <dbReference type="Rhea" id="RHEA:46608"/>
        <dbReference type="Rhea" id="RHEA-COMP:11060"/>
        <dbReference type="Rhea" id="RHEA-COMP:11605"/>
        <dbReference type="ChEBI" id="CHEBI:15378"/>
        <dbReference type="ChEBI" id="CHEBI:30013"/>
        <dbReference type="ChEBI" id="CHEBI:30616"/>
        <dbReference type="ChEBI" id="CHEBI:61977"/>
        <dbReference type="ChEBI" id="CHEBI:456216"/>
        <dbReference type="EC" id="2.7.11.1"/>
    </reaction>
</comment>
<dbReference type="PROSITE" id="PS50011">
    <property type="entry name" value="PROTEIN_KINASE_DOM"/>
    <property type="match status" value="1"/>
</dbReference>
<comment type="catalytic activity">
    <reaction evidence="9">
        <text>L-seryl-[protein] + ATP = O-phospho-L-seryl-[protein] + ADP + H(+)</text>
        <dbReference type="Rhea" id="RHEA:17989"/>
        <dbReference type="Rhea" id="RHEA-COMP:9863"/>
        <dbReference type="Rhea" id="RHEA-COMP:11604"/>
        <dbReference type="ChEBI" id="CHEBI:15378"/>
        <dbReference type="ChEBI" id="CHEBI:29999"/>
        <dbReference type="ChEBI" id="CHEBI:30616"/>
        <dbReference type="ChEBI" id="CHEBI:83421"/>
        <dbReference type="ChEBI" id="CHEBI:456216"/>
        <dbReference type="EC" id="2.7.11.1"/>
    </reaction>
</comment>
<dbReference type="PROSITE" id="PS00108">
    <property type="entry name" value="PROTEIN_KINASE_ST"/>
    <property type="match status" value="1"/>
</dbReference>
<dbReference type="InterPro" id="IPR051131">
    <property type="entry name" value="NEK_Ser/Thr_kinase_NIMA"/>
</dbReference>
<comment type="similarity">
    <text evidence="1">Belongs to the protein kinase superfamily. NEK Ser/Thr protein kinase family. NIMA subfamily.</text>
</comment>
<evidence type="ECO:0000256" key="11">
    <source>
        <dbReference type="SAM" id="MobiDB-lite"/>
    </source>
</evidence>
<reference evidence="13 14" key="1">
    <citation type="submission" date="2014-06" db="EMBL/GenBank/DDBJ databases">
        <authorList>
            <person name="Swart Estienne"/>
        </authorList>
    </citation>
    <scope>NUCLEOTIDE SEQUENCE [LARGE SCALE GENOMIC DNA]</scope>
    <source>
        <strain evidence="13 14">130c</strain>
    </source>
</reference>
<evidence type="ECO:0000256" key="3">
    <source>
        <dbReference type="ARBA" id="ARBA00022527"/>
    </source>
</evidence>
<dbReference type="SMART" id="SM00220">
    <property type="entry name" value="S_TKc"/>
    <property type="match status" value="1"/>
</dbReference>
<evidence type="ECO:0000313" key="13">
    <source>
        <dbReference type="EMBL" id="CDW71297.1"/>
    </source>
</evidence>
<dbReference type="FunFam" id="3.30.200.20:FF:000097">
    <property type="entry name" value="Probable serine/threonine-protein kinase nek1"/>
    <property type="match status" value="1"/>
</dbReference>
<dbReference type="EC" id="2.7.11.1" evidence="2"/>
<keyword evidence="7" id="KW-0067">ATP-binding</keyword>
<dbReference type="PANTHER" id="PTHR44899">
    <property type="entry name" value="CAMK FAMILY PROTEIN KINASE"/>
    <property type="match status" value="1"/>
</dbReference>
<keyword evidence="6 13" id="KW-0418">Kinase</keyword>
<dbReference type="Pfam" id="PF00069">
    <property type="entry name" value="Pkinase"/>
    <property type="match status" value="1"/>
</dbReference>
<keyword evidence="10" id="KW-0175">Coiled coil</keyword>
<dbReference type="PANTHER" id="PTHR44899:SF10">
    <property type="entry name" value="NIMA-RELATED KINASE 2"/>
    <property type="match status" value="1"/>
</dbReference>
<feature type="compositionally biased region" description="Polar residues" evidence="11">
    <location>
        <begin position="587"/>
        <end position="597"/>
    </location>
</feature>
<evidence type="ECO:0000256" key="2">
    <source>
        <dbReference type="ARBA" id="ARBA00012513"/>
    </source>
</evidence>
<evidence type="ECO:0000256" key="9">
    <source>
        <dbReference type="ARBA" id="ARBA00048679"/>
    </source>
</evidence>
<proteinExistence type="inferred from homology"/>
<dbReference type="AlphaFoldDB" id="A0A077ZMV8"/>
<feature type="region of interest" description="Disordered" evidence="11">
    <location>
        <begin position="583"/>
        <end position="613"/>
    </location>
</feature>
<dbReference type="InterPro" id="IPR008271">
    <property type="entry name" value="Ser/Thr_kinase_AS"/>
</dbReference>
<evidence type="ECO:0000256" key="10">
    <source>
        <dbReference type="SAM" id="Coils"/>
    </source>
</evidence>
<keyword evidence="4" id="KW-0808">Transferase</keyword>
<dbReference type="OrthoDB" id="248923at2759"/>
<evidence type="ECO:0000313" key="14">
    <source>
        <dbReference type="Proteomes" id="UP000039865"/>
    </source>
</evidence>
<dbReference type="Gene3D" id="1.10.510.10">
    <property type="entry name" value="Transferase(Phosphotransferase) domain 1"/>
    <property type="match status" value="1"/>
</dbReference>
<feature type="region of interest" description="Disordered" evidence="11">
    <location>
        <begin position="517"/>
        <end position="536"/>
    </location>
</feature>
<dbReference type="InParanoid" id="A0A077ZMV8"/>
<evidence type="ECO:0000256" key="5">
    <source>
        <dbReference type="ARBA" id="ARBA00022741"/>
    </source>
</evidence>
<sequence>MEQYEKICEIGKGSFGQVSKIKRKSDGKTLVWKEMNYGRMSDKEKQLLVSEVNILRELDHPNIVKYYERILNKEKQIILIVMEYCDKGDMALMIRKLKRDRDYLPEQQIWKILAQIIYGLFACHRRKEGNKILHRDLKPGNILFDAQGNAKLADFGLSRMMGDQSQFAYTHVGTPYYMSPEQISEQKYNEKSDIWSAACVIYELAALKTPFEATNQIQLAMKIKEGKINRIPQQYSDELFRVIQQMMTQNFEKRPSVDDLMMHPQISKNIKENFIKDKISSVKREEEKIMSNEKYVKQKEQEILEKLRELEEEEKRLDNWERQLQERAAKLNSQVIIEASNKISIDKLSFPFKPIQTPKNMSNQLLNFNENPPATGQIRRFQKCVSAERQQQSEDAFMNENKQKIERIQAAKQYIKKKQIEESRSSNNLLFIPTNNDNQIINNGPNTHRRLVTQRDDVTIFKKPPMLVRPGIQKTERTVPDLKQRPQQERIQDKPEQISEIEIQRRKLADLRANYKANSGNNSRQNSFDKNIAPTGLPSPCQNIQKLANQTMGTFDFKRVMNVQTQRNSSQEKQSAMLQFMNRRPSTHSGNSSNQVPRQAMGDVTSQLNNYQN</sequence>
<keyword evidence="14" id="KW-1185">Reference proteome</keyword>
<dbReference type="EMBL" id="CCKQ01000237">
    <property type="protein sequence ID" value="CDW71297.1"/>
    <property type="molecule type" value="Genomic_DNA"/>
</dbReference>
<dbReference type="InterPro" id="IPR000719">
    <property type="entry name" value="Prot_kinase_dom"/>
</dbReference>
<gene>
    <name evidence="13" type="primary">Contig10740.g11490</name>
    <name evidence="13" type="ORF">STYLEM_240</name>
</gene>
<name>A0A077ZMV8_STYLE</name>
<evidence type="ECO:0000256" key="7">
    <source>
        <dbReference type="ARBA" id="ARBA00022840"/>
    </source>
</evidence>
<evidence type="ECO:0000256" key="1">
    <source>
        <dbReference type="ARBA" id="ARBA00010886"/>
    </source>
</evidence>
<keyword evidence="3" id="KW-0723">Serine/threonine-protein kinase</keyword>
<dbReference type="GO" id="GO:0005524">
    <property type="term" value="F:ATP binding"/>
    <property type="evidence" value="ECO:0007669"/>
    <property type="project" value="UniProtKB-KW"/>
</dbReference>
<evidence type="ECO:0000256" key="6">
    <source>
        <dbReference type="ARBA" id="ARBA00022777"/>
    </source>
</evidence>
<evidence type="ECO:0000256" key="8">
    <source>
        <dbReference type="ARBA" id="ARBA00047899"/>
    </source>
</evidence>
<protein>
    <recommendedName>
        <fullName evidence="2">non-specific serine/threonine protein kinase</fullName>
        <ecNumber evidence="2">2.7.11.1</ecNumber>
    </recommendedName>
</protein>
<dbReference type="Proteomes" id="UP000039865">
    <property type="component" value="Unassembled WGS sequence"/>
</dbReference>
<keyword evidence="5" id="KW-0547">Nucleotide-binding</keyword>
<accession>A0A077ZMV8</accession>
<feature type="domain" description="Protein kinase" evidence="12">
    <location>
        <begin position="4"/>
        <end position="266"/>
    </location>
</feature>
<feature type="coiled-coil region" evidence="10">
    <location>
        <begin position="282"/>
        <end position="330"/>
    </location>
</feature>
<feature type="compositionally biased region" description="Polar residues" evidence="11">
    <location>
        <begin position="604"/>
        <end position="613"/>
    </location>
</feature>